<feature type="compositionally biased region" description="Basic residues" evidence="1">
    <location>
        <begin position="137"/>
        <end position="148"/>
    </location>
</feature>
<name>A0A9P6UIB3_9FUNG</name>
<feature type="region of interest" description="Disordered" evidence="1">
    <location>
        <begin position="29"/>
        <end position="94"/>
    </location>
</feature>
<gene>
    <name evidence="2" type="ORF">BGZ97_002647</name>
</gene>
<feature type="non-terminal residue" evidence="2">
    <location>
        <position position="1"/>
    </location>
</feature>
<evidence type="ECO:0000313" key="3">
    <source>
        <dbReference type="Proteomes" id="UP000823405"/>
    </source>
</evidence>
<accession>A0A9P6UIB3</accession>
<dbReference type="AlphaFoldDB" id="A0A9P6UIB3"/>
<evidence type="ECO:0000313" key="2">
    <source>
        <dbReference type="EMBL" id="KAG0301722.1"/>
    </source>
</evidence>
<feature type="region of interest" description="Disordered" evidence="1">
    <location>
        <begin position="133"/>
        <end position="158"/>
    </location>
</feature>
<feature type="compositionally biased region" description="Acidic residues" evidence="1">
    <location>
        <begin position="30"/>
        <end position="55"/>
    </location>
</feature>
<reference evidence="2" key="1">
    <citation type="journal article" date="2020" name="Fungal Divers.">
        <title>Resolving the Mortierellaceae phylogeny through synthesis of multi-gene phylogenetics and phylogenomics.</title>
        <authorList>
            <person name="Vandepol N."/>
            <person name="Liber J."/>
            <person name="Desiro A."/>
            <person name="Na H."/>
            <person name="Kennedy M."/>
            <person name="Barry K."/>
            <person name="Grigoriev I.V."/>
            <person name="Miller A.N."/>
            <person name="O'Donnell K."/>
            <person name="Stajich J.E."/>
            <person name="Bonito G."/>
        </authorList>
    </citation>
    <scope>NUCLEOTIDE SEQUENCE</scope>
    <source>
        <strain evidence="2">NVP60</strain>
    </source>
</reference>
<dbReference type="EMBL" id="JAAAIN010001591">
    <property type="protein sequence ID" value="KAG0301722.1"/>
    <property type="molecule type" value="Genomic_DNA"/>
</dbReference>
<dbReference type="Proteomes" id="UP000823405">
    <property type="component" value="Unassembled WGS sequence"/>
</dbReference>
<organism evidence="2 3">
    <name type="scientific">Linnemannia gamsii</name>
    <dbReference type="NCBI Taxonomy" id="64522"/>
    <lineage>
        <taxon>Eukaryota</taxon>
        <taxon>Fungi</taxon>
        <taxon>Fungi incertae sedis</taxon>
        <taxon>Mucoromycota</taxon>
        <taxon>Mortierellomycotina</taxon>
        <taxon>Mortierellomycetes</taxon>
        <taxon>Mortierellales</taxon>
        <taxon>Mortierellaceae</taxon>
        <taxon>Linnemannia</taxon>
    </lineage>
</organism>
<comment type="caution">
    <text evidence="2">The sequence shown here is derived from an EMBL/GenBank/DDBJ whole genome shotgun (WGS) entry which is preliminary data.</text>
</comment>
<feature type="compositionally biased region" description="Acidic residues" evidence="1">
    <location>
        <begin position="79"/>
        <end position="94"/>
    </location>
</feature>
<proteinExistence type="predicted"/>
<keyword evidence="3" id="KW-1185">Reference proteome</keyword>
<sequence>IAIANLVRDTPQTVKLAIQRESYYTRLALDDEEPARDEVLEDVDSDTDESEDENDDPYHKSADGALYPPGTVPSGADGEVPDEVNEDLEEDEEELEAMIKAGGCGCAAHGDGVVGTVKGGFEGTWMNRFRPEMQAAMRRRQQRRRKKQQNADKGQTAE</sequence>
<evidence type="ECO:0000256" key="1">
    <source>
        <dbReference type="SAM" id="MobiDB-lite"/>
    </source>
</evidence>
<protein>
    <submittedName>
        <fullName evidence="2">Uncharacterized protein</fullName>
    </submittedName>
</protein>